<keyword evidence="11" id="KW-0472">Membrane</keyword>
<dbReference type="PROSITE" id="PS50885">
    <property type="entry name" value="HAMP"/>
    <property type="match status" value="1"/>
</dbReference>
<feature type="domain" description="Response regulatory" evidence="13">
    <location>
        <begin position="1104"/>
        <end position="1221"/>
    </location>
</feature>
<evidence type="ECO:0000256" key="8">
    <source>
        <dbReference type="PROSITE-ProRule" id="PRU00169"/>
    </source>
</evidence>
<evidence type="ECO:0000259" key="13">
    <source>
        <dbReference type="PROSITE" id="PS50110"/>
    </source>
</evidence>
<dbReference type="Pfam" id="PF00672">
    <property type="entry name" value="HAMP"/>
    <property type="match status" value="1"/>
</dbReference>
<keyword evidence="11" id="KW-0812">Transmembrane</keyword>
<dbReference type="PANTHER" id="PTHR45339:SF1">
    <property type="entry name" value="HYBRID SIGNAL TRANSDUCTION HISTIDINE KINASE J"/>
    <property type="match status" value="1"/>
</dbReference>
<evidence type="ECO:0000256" key="2">
    <source>
        <dbReference type="ARBA" id="ARBA00004370"/>
    </source>
</evidence>
<dbReference type="Gene3D" id="1.10.287.130">
    <property type="match status" value="1"/>
</dbReference>
<dbReference type="CDD" id="cd17546">
    <property type="entry name" value="REC_hyHK_CKI1_RcsC-like"/>
    <property type="match status" value="1"/>
</dbReference>
<feature type="domain" description="Response regulatory" evidence="13">
    <location>
        <begin position="836"/>
        <end position="949"/>
    </location>
</feature>
<evidence type="ECO:0000313" key="16">
    <source>
        <dbReference type="Proteomes" id="UP001595904"/>
    </source>
</evidence>
<dbReference type="SUPFAM" id="SSF55874">
    <property type="entry name" value="ATPase domain of HSP90 chaperone/DNA topoisomerase II/histidine kinase"/>
    <property type="match status" value="1"/>
</dbReference>
<dbReference type="SUPFAM" id="SSF47384">
    <property type="entry name" value="Homodimeric domain of signal transducing histidine kinase"/>
    <property type="match status" value="1"/>
</dbReference>
<evidence type="ECO:0000259" key="14">
    <source>
        <dbReference type="PROSITE" id="PS50885"/>
    </source>
</evidence>
<dbReference type="InterPro" id="IPR003661">
    <property type="entry name" value="HisK_dim/P_dom"/>
</dbReference>
<dbReference type="Pfam" id="PF02518">
    <property type="entry name" value="HATPase_c"/>
    <property type="match status" value="1"/>
</dbReference>
<dbReference type="CDD" id="cd06225">
    <property type="entry name" value="HAMP"/>
    <property type="match status" value="1"/>
</dbReference>
<dbReference type="SMART" id="SM00387">
    <property type="entry name" value="HATPase_c"/>
    <property type="match status" value="1"/>
</dbReference>
<organism evidence="15 16">
    <name type="scientific">Steroidobacter flavus</name>
    <dbReference type="NCBI Taxonomy" id="1842136"/>
    <lineage>
        <taxon>Bacteria</taxon>
        <taxon>Pseudomonadati</taxon>
        <taxon>Pseudomonadota</taxon>
        <taxon>Gammaproteobacteria</taxon>
        <taxon>Steroidobacterales</taxon>
        <taxon>Steroidobacteraceae</taxon>
        <taxon>Steroidobacter</taxon>
    </lineage>
</organism>
<feature type="domain" description="Response regulatory" evidence="13">
    <location>
        <begin position="958"/>
        <end position="1074"/>
    </location>
</feature>
<dbReference type="SMART" id="SM00448">
    <property type="entry name" value="REC"/>
    <property type="match status" value="3"/>
</dbReference>
<dbReference type="Gene3D" id="6.10.340.10">
    <property type="match status" value="1"/>
</dbReference>
<feature type="transmembrane region" description="Helical" evidence="11">
    <location>
        <begin position="221"/>
        <end position="240"/>
    </location>
</feature>
<dbReference type="PRINTS" id="PR00344">
    <property type="entry name" value="BCTRLSENSOR"/>
</dbReference>
<proteinExistence type="predicted"/>
<dbReference type="PROSITE" id="PS50110">
    <property type="entry name" value="RESPONSE_REGULATORY"/>
    <property type="match status" value="3"/>
</dbReference>
<feature type="modified residue" description="4-aspartylphosphate" evidence="8">
    <location>
        <position position="885"/>
    </location>
</feature>
<protein>
    <recommendedName>
        <fullName evidence="3">histidine kinase</fullName>
        <ecNumber evidence="3">2.7.13.3</ecNumber>
    </recommendedName>
</protein>
<feature type="domain" description="Histidine kinase" evidence="12">
    <location>
        <begin position="549"/>
        <end position="782"/>
    </location>
</feature>
<dbReference type="CDD" id="cd00156">
    <property type="entry name" value="REC"/>
    <property type="match status" value="2"/>
</dbReference>
<dbReference type="Pfam" id="PF05227">
    <property type="entry name" value="CHASE3"/>
    <property type="match status" value="1"/>
</dbReference>
<keyword evidence="6" id="KW-0418">Kinase</keyword>
<keyword evidence="4 8" id="KW-0597">Phosphoprotein</keyword>
<feature type="region of interest" description="Disordered" evidence="10">
    <location>
        <begin position="1"/>
        <end position="23"/>
    </location>
</feature>
<dbReference type="InterPro" id="IPR029016">
    <property type="entry name" value="GAF-like_dom_sf"/>
</dbReference>
<keyword evidence="5" id="KW-0808">Transferase</keyword>
<name>A0ABV8SP17_9GAMM</name>
<evidence type="ECO:0000256" key="7">
    <source>
        <dbReference type="ARBA" id="ARBA00023012"/>
    </source>
</evidence>
<dbReference type="RefSeq" id="WP_380595786.1">
    <property type="nucleotide sequence ID" value="NZ_JBHSDU010000003.1"/>
</dbReference>
<dbReference type="SMART" id="SM00388">
    <property type="entry name" value="HisKA"/>
    <property type="match status" value="1"/>
</dbReference>
<evidence type="ECO:0000256" key="4">
    <source>
        <dbReference type="ARBA" id="ARBA00022553"/>
    </source>
</evidence>
<dbReference type="InterPro" id="IPR036097">
    <property type="entry name" value="HisK_dim/P_sf"/>
</dbReference>
<keyword evidence="16" id="KW-1185">Reference proteome</keyword>
<dbReference type="Gene3D" id="3.30.565.10">
    <property type="entry name" value="Histidine kinase-like ATPase, C-terminal domain"/>
    <property type="match status" value="1"/>
</dbReference>
<dbReference type="CDD" id="cd19410">
    <property type="entry name" value="HK9-like_sensor"/>
    <property type="match status" value="1"/>
</dbReference>
<dbReference type="InterPro" id="IPR004358">
    <property type="entry name" value="Sig_transdc_His_kin-like_C"/>
</dbReference>
<dbReference type="PROSITE" id="PS50109">
    <property type="entry name" value="HIS_KIN"/>
    <property type="match status" value="1"/>
</dbReference>
<comment type="caution">
    <text evidence="15">The sequence shown here is derived from an EMBL/GenBank/DDBJ whole genome shotgun (WGS) entry which is preliminary data.</text>
</comment>
<dbReference type="InterPro" id="IPR007891">
    <property type="entry name" value="CHASE3"/>
</dbReference>
<feature type="coiled-coil region" evidence="9">
    <location>
        <begin position="456"/>
        <end position="539"/>
    </location>
</feature>
<dbReference type="InterPro" id="IPR011006">
    <property type="entry name" value="CheY-like_superfamily"/>
</dbReference>
<keyword evidence="7" id="KW-0902">Two-component regulatory system</keyword>
<dbReference type="Pfam" id="PF13185">
    <property type="entry name" value="GAF_2"/>
    <property type="match status" value="1"/>
</dbReference>
<gene>
    <name evidence="15" type="ORF">ACFPN2_06380</name>
</gene>
<dbReference type="Pfam" id="PF00512">
    <property type="entry name" value="HisKA"/>
    <property type="match status" value="1"/>
</dbReference>
<dbReference type="EC" id="2.7.13.3" evidence="3"/>
<dbReference type="Pfam" id="PF00072">
    <property type="entry name" value="Response_reg"/>
    <property type="match status" value="3"/>
</dbReference>
<sequence length="1225" mass="134711">MHASSFGQTGLADPAPNRDFSATAGFDTGPSVAAIPLEPARRSLLSVGVRIGAGFGVALLLLALFSVAVNSRLKAAGEERQWVQHSLEVLKANEHAVGLIRLAEGATRGFKLTGHPVFREQFDTSFVNVERTLTELRSLTADNSTQQQLIGTLVPLVRQRFESLRLLLDPQRPDTVAMVASGLALMDRIDGLTRSIEVEEGRLLDERRARATDNERMTQQVVMYGSITVVVLIAFVGWLVTRSILRPVAALSEGASRVGRGDYQQAVAVARDDELGQLAVMFNRMAAQIAAREQALAEQDWMNSSLARLSRLLEGARDPAKLGAKVLSELAILVGAKQSLIYAPQSDTSDTLELQASYAGENPPQRIARGQGLIGQCFRDANGVVLDKVPEDYLRVSSALGQAKAAQVVVMPAVFEGKVKAVLELATLTSFSGAQLTLLRRFCDSFATVLHALQASLRTEELLEEANAMSEKLREQQTELQQANVEMEQVNEELQQSNVEMEEKATVLQEQREALERANKEVERARLSLEDKVQQLALSSKYKSEFLANMSHELRTPLNSLLILSKILAENNEGTLTAKQVERANTIHGAGNDLLELINDILDLAKIESGTVTADVAQVRIADITYQMRQAFDHVAENAHLKFTVDVGADVPSTLVTDGRRLQQILRNLLSNAFKFTSKGGVTLKIERVTSGWGGHASALANADAVVAFRVIDTGIGVPEDRREIVFEAFQQADAGTARRYGGTGLGLSISRELSRLLQGALSLESKPGVGSTFSLYLPVTLTPDAPAVKAPEPQIARLTPRAVVEESKLADIDAFDDAPEVADDDRSNLAPDDRILLIIEDDRSFSAVLADFAREKGFKVIIERSAQEAIRAARRFKPSAITLDLLLKDSNGWAVLDRLKHDPELRHVPVHVISVEDQRERALMQGALTFLQKPVTREMLDGVLGETLALLDSPARRLLIVEDDERQRQAVVDLFNATDVEIVAKGTAAEGLQALSESHFHCMIADLMLPDMSGADMIATMHRRLGRSSPPVVIYTGKPLSRTEETELRAVSEAIIIKDASSPERLLDETALLLHYPASRLPESRRQLLERARKEDPLLRGRSVLVVDDDVRNIFAITAGLESHHMRVRYAESGAAAIEIMQSPEHFDVVLMDVMMPEMDGFEAIRRIRRIERHANLPIIVLTAKAMARAREECLKSGASDYLAKPVDLDQLRSMLRVWLYKQR</sequence>
<evidence type="ECO:0000256" key="10">
    <source>
        <dbReference type="SAM" id="MobiDB-lite"/>
    </source>
</evidence>
<dbReference type="InterPro" id="IPR003018">
    <property type="entry name" value="GAF"/>
</dbReference>
<dbReference type="Proteomes" id="UP001595904">
    <property type="component" value="Unassembled WGS sequence"/>
</dbReference>
<evidence type="ECO:0000313" key="15">
    <source>
        <dbReference type="EMBL" id="MFC4308702.1"/>
    </source>
</evidence>
<evidence type="ECO:0000259" key="12">
    <source>
        <dbReference type="PROSITE" id="PS50109"/>
    </source>
</evidence>
<evidence type="ECO:0000256" key="6">
    <source>
        <dbReference type="ARBA" id="ARBA00022777"/>
    </source>
</evidence>
<accession>A0ABV8SP17</accession>
<dbReference type="InterPro" id="IPR001789">
    <property type="entry name" value="Sig_transdc_resp-reg_receiver"/>
</dbReference>
<evidence type="ECO:0000256" key="9">
    <source>
        <dbReference type="SAM" id="Coils"/>
    </source>
</evidence>
<dbReference type="PANTHER" id="PTHR45339">
    <property type="entry name" value="HYBRID SIGNAL TRANSDUCTION HISTIDINE KINASE J"/>
    <property type="match status" value="1"/>
</dbReference>
<dbReference type="InterPro" id="IPR003594">
    <property type="entry name" value="HATPase_dom"/>
</dbReference>
<feature type="modified residue" description="4-aspartylphosphate" evidence="8">
    <location>
        <position position="1154"/>
    </location>
</feature>
<dbReference type="SUPFAM" id="SSF158472">
    <property type="entry name" value="HAMP domain-like"/>
    <property type="match status" value="1"/>
</dbReference>
<feature type="modified residue" description="4-aspartylphosphate" evidence="8">
    <location>
        <position position="1007"/>
    </location>
</feature>
<dbReference type="SUPFAM" id="SSF55781">
    <property type="entry name" value="GAF domain-like"/>
    <property type="match status" value="1"/>
</dbReference>
<keyword evidence="11" id="KW-1133">Transmembrane helix</keyword>
<dbReference type="Gene3D" id="3.30.450.40">
    <property type="match status" value="1"/>
</dbReference>
<evidence type="ECO:0000256" key="1">
    <source>
        <dbReference type="ARBA" id="ARBA00000085"/>
    </source>
</evidence>
<dbReference type="Gene3D" id="3.40.50.2300">
    <property type="match status" value="3"/>
</dbReference>
<feature type="domain" description="HAMP" evidence="14">
    <location>
        <begin position="242"/>
        <end position="294"/>
    </location>
</feature>
<reference evidence="16" key="1">
    <citation type="journal article" date="2019" name="Int. J. Syst. Evol. Microbiol.">
        <title>The Global Catalogue of Microorganisms (GCM) 10K type strain sequencing project: providing services to taxonomists for standard genome sequencing and annotation.</title>
        <authorList>
            <consortium name="The Broad Institute Genomics Platform"/>
            <consortium name="The Broad Institute Genome Sequencing Center for Infectious Disease"/>
            <person name="Wu L."/>
            <person name="Ma J."/>
        </authorList>
    </citation>
    <scope>NUCLEOTIDE SEQUENCE [LARGE SCALE GENOMIC DNA]</scope>
    <source>
        <strain evidence="16">CGMCC 1.10759</strain>
    </source>
</reference>
<evidence type="ECO:0000256" key="3">
    <source>
        <dbReference type="ARBA" id="ARBA00012438"/>
    </source>
</evidence>
<evidence type="ECO:0000256" key="11">
    <source>
        <dbReference type="SAM" id="Phobius"/>
    </source>
</evidence>
<dbReference type="CDD" id="cd16922">
    <property type="entry name" value="HATPase_EvgS-ArcB-TorS-like"/>
    <property type="match status" value="1"/>
</dbReference>
<dbReference type="InterPro" id="IPR003660">
    <property type="entry name" value="HAMP_dom"/>
</dbReference>
<feature type="transmembrane region" description="Helical" evidence="11">
    <location>
        <begin position="47"/>
        <end position="69"/>
    </location>
</feature>
<dbReference type="CDD" id="cd00082">
    <property type="entry name" value="HisKA"/>
    <property type="match status" value="1"/>
</dbReference>
<evidence type="ECO:0000256" key="5">
    <source>
        <dbReference type="ARBA" id="ARBA00022679"/>
    </source>
</evidence>
<dbReference type="InterPro" id="IPR036890">
    <property type="entry name" value="HATPase_C_sf"/>
</dbReference>
<comment type="catalytic activity">
    <reaction evidence="1">
        <text>ATP + protein L-histidine = ADP + protein N-phospho-L-histidine.</text>
        <dbReference type="EC" id="2.7.13.3"/>
    </reaction>
</comment>
<keyword evidence="9" id="KW-0175">Coiled coil</keyword>
<comment type="subcellular location">
    <subcellularLocation>
        <location evidence="2">Membrane</location>
    </subcellularLocation>
</comment>
<dbReference type="SUPFAM" id="SSF52172">
    <property type="entry name" value="CheY-like"/>
    <property type="match status" value="3"/>
</dbReference>
<dbReference type="EMBL" id="JBHSDU010000003">
    <property type="protein sequence ID" value="MFC4308702.1"/>
    <property type="molecule type" value="Genomic_DNA"/>
</dbReference>
<dbReference type="InterPro" id="IPR005467">
    <property type="entry name" value="His_kinase_dom"/>
</dbReference>
<dbReference type="SMART" id="SM00304">
    <property type="entry name" value="HAMP"/>
    <property type="match status" value="1"/>
</dbReference>